<accession>A0A168M4Y7</accession>
<dbReference type="SUPFAM" id="SSF52047">
    <property type="entry name" value="RNI-like"/>
    <property type="match status" value="1"/>
</dbReference>
<protein>
    <recommendedName>
        <fullName evidence="1">F-box domain-containing protein</fullName>
    </recommendedName>
</protein>
<sequence>MEFLALETLQAIFTQLPQHDLASCALVCWGWSLAVRESLYRAIHLYTTTQIKRLLTPEDRRWGIRQLTLHCHVPDTATWGRLQQMCPNVTRVDILTADQLPGLYGVCCHRRRYPLAEGWPSLEHLPVWHKDPATIWIAPLASQLRSLAMDLYFYDDVLVLPPHMVSLERLDLYASRGFFRLDERSFNRIHAACPQLRSLSLTSFQLCLPSTPPRQHYPLTSLTLAHVSMTGGQTGYTWLGHAYPELQTLRLQDVRVTAPARLITHQCSRLTCLEIEDTNDDNDENGNERHQLWTELNRWLAMHPLARFHWTHRHEGKSARLPSFVCLTSLALTLPTWHHPLSSVPLPGLTVLTLEFPTRQVVVMAGLISVCPNLTSLTMIGGVLQGAAECKIREWTLADTRVVSFETDVGAICRACPRLQRLALRHLRCHLGEDEGYVPAKEAGQRFVLGLNLSGLCLEELEVANLWYKSMMMADPRYTKRVAVQQIHVHQLASSLPTKSYHQDRLEDDLWANKVQVHITCKSIDRIHIRQLKYC</sequence>
<dbReference type="Gene3D" id="3.80.10.10">
    <property type="entry name" value="Ribonuclease Inhibitor"/>
    <property type="match status" value="1"/>
</dbReference>
<gene>
    <name evidence="2" type="primary">ABSGL_03485.1 scaffold 4609</name>
</gene>
<dbReference type="OrthoDB" id="2282357at2759"/>
<dbReference type="AlphaFoldDB" id="A0A168M4Y7"/>
<reference evidence="2" key="1">
    <citation type="submission" date="2016-04" db="EMBL/GenBank/DDBJ databases">
        <authorList>
            <person name="Evans L.H."/>
            <person name="Alamgir A."/>
            <person name="Owens N."/>
            <person name="Weber N.D."/>
            <person name="Virtaneva K."/>
            <person name="Barbian K."/>
            <person name="Babar A."/>
            <person name="Rosenke K."/>
        </authorList>
    </citation>
    <scope>NUCLEOTIDE SEQUENCE [LARGE SCALE GENOMIC DNA]</scope>
    <source>
        <strain evidence="2">CBS 101.48</strain>
    </source>
</reference>
<dbReference type="SUPFAM" id="SSF81383">
    <property type="entry name" value="F-box domain"/>
    <property type="match status" value="1"/>
</dbReference>
<organism evidence="2">
    <name type="scientific">Absidia glauca</name>
    <name type="common">Pin mould</name>
    <dbReference type="NCBI Taxonomy" id="4829"/>
    <lineage>
        <taxon>Eukaryota</taxon>
        <taxon>Fungi</taxon>
        <taxon>Fungi incertae sedis</taxon>
        <taxon>Mucoromycota</taxon>
        <taxon>Mucoromycotina</taxon>
        <taxon>Mucoromycetes</taxon>
        <taxon>Mucorales</taxon>
        <taxon>Cunninghamellaceae</taxon>
        <taxon>Absidia</taxon>
    </lineage>
</organism>
<dbReference type="InterPro" id="IPR032675">
    <property type="entry name" value="LRR_dom_sf"/>
</dbReference>
<proteinExistence type="predicted"/>
<dbReference type="EMBL" id="LT552047">
    <property type="protein sequence ID" value="SAL97958.1"/>
    <property type="molecule type" value="Genomic_DNA"/>
</dbReference>
<dbReference type="InterPro" id="IPR036047">
    <property type="entry name" value="F-box-like_dom_sf"/>
</dbReference>
<evidence type="ECO:0000313" key="2">
    <source>
        <dbReference type="EMBL" id="SAL97958.1"/>
    </source>
</evidence>
<dbReference type="Pfam" id="PF12937">
    <property type="entry name" value="F-box-like"/>
    <property type="match status" value="1"/>
</dbReference>
<feature type="domain" description="F-box" evidence="1">
    <location>
        <begin position="7"/>
        <end position="45"/>
    </location>
</feature>
<dbReference type="Proteomes" id="UP000078561">
    <property type="component" value="Unassembled WGS sequence"/>
</dbReference>
<dbReference type="InterPro" id="IPR001810">
    <property type="entry name" value="F-box_dom"/>
</dbReference>
<keyword evidence="3" id="KW-1185">Reference proteome</keyword>
<name>A0A168M4Y7_ABSGL</name>
<evidence type="ECO:0000259" key="1">
    <source>
        <dbReference type="Pfam" id="PF12937"/>
    </source>
</evidence>
<dbReference type="PANTHER" id="PTHR38926:SF72">
    <property type="entry name" value="IM:7136021-RELATED"/>
    <property type="match status" value="1"/>
</dbReference>
<dbReference type="InParanoid" id="A0A168M4Y7"/>
<dbReference type="PANTHER" id="PTHR38926">
    <property type="entry name" value="F-BOX DOMAIN CONTAINING PROTEIN, EXPRESSED"/>
    <property type="match status" value="1"/>
</dbReference>
<evidence type="ECO:0000313" key="3">
    <source>
        <dbReference type="Proteomes" id="UP000078561"/>
    </source>
</evidence>